<dbReference type="InterPro" id="IPR036259">
    <property type="entry name" value="MFS_trans_sf"/>
</dbReference>
<dbReference type="Proteomes" id="UP001378188">
    <property type="component" value="Unassembled WGS sequence"/>
</dbReference>
<dbReference type="InterPro" id="IPR011701">
    <property type="entry name" value="MFS"/>
</dbReference>
<sequence length="405" mass="41909">MTFKRDTFALTALLGTLTALGPLSTDMYLPSLPSLTDRLGSTPAEAQLTLSAFLFGFASTQIFYGPLSDRYGRRPVLLAGLAIFIVASALCAMAASMPLLIAARFLQAVGASGPIVLARAVARDLYSGRRAGQELALMATIMGIVPTLAPTLGGVMEIFFGWRSSFILTVALGLLLFVLVALRLPETLPKSALDPPTPLGMIRIFARLVRHRQFVVYVSMVCLCYATVFTFISVSSYVLQGQYGLTPLAFGVSFGLCSLGYICGTLLGRKVTGLYGIDAGIALGASLMSVGGAAVVFFVVTDLGGVYAVVAASAVAFAGVGSALAQSMAGTLMPFPENAGAASSLMGVCQMTSAALMGVFVAAVMDAGVFADQALPLALAMAGLGGLTLAVFLASRRTRKSGITD</sequence>
<keyword evidence="4" id="KW-1003">Cell membrane</keyword>
<feature type="transmembrane region" description="Helical" evidence="8">
    <location>
        <begin position="245"/>
        <end position="267"/>
    </location>
</feature>
<dbReference type="AlphaFoldDB" id="A0AAW9RUI5"/>
<feature type="transmembrane region" description="Helical" evidence="8">
    <location>
        <begin position="166"/>
        <end position="184"/>
    </location>
</feature>
<keyword evidence="11" id="KW-1185">Reference proteome</keyword>
<dbReference type="CDD" id="cd17320">
    <property type="entry name" value="MFS_MdfA_MDR_like"/>
    <property type="match status" value="1"/>
</dbReference>
<proteinExistence type="inferred from homology"/>
<feature type="transmembrane region" description="Helical" evidence="8">
    <location>
        <begin position="46"/>
        <end position="64"/>
    </location>
</feature>
<evidence type="ECO:0000256" key="8">
    <source>
        <dbReference type="RuleBase" id="RU365088"/>
    </source>
</evidence>
<dbReference type="NCBIfam" id="TIGR00710">
    <property type="entry name" value="efflux_Bcr_CflA"/>
    <property type="match status" value="1"/>
</dbReference>
<dbReference type="PANTHER" id="PTHR23502">
    <property type="entry name" value="MAJOR FACILITATOR SUPERFAMILY"/>
    <property type="match status" value="1"/>
</dbReference>
<evidence type="ECO:0000256" key="1">
    <source>
        <dbReference type="ARBA" id="ARBA00004651"/>
    </source>
</evidence>
<comment type="caution">
    <text evidence="10">The sequence shown here is derived from an EMBL/GenBank/DDBJ whole genome shotgun (WGS) entry which is preliminary data.</text>
</comment>
<evidence type="ECO:0000259" key="9">
    <source>
        <dbReference type="PROSITE" id="PS50850"/>
    </source>
</evidence>
<evidence type="ECO:0000256" key="7">
    <source>
        <dbReference type="ARBA" id="ARBA00023136"/>
    </source>
</evidence>
<dbReference type="EMBL" id="JAZHOF010000005">
    <property type="protein sequence ID" value="MEJ8572629.1"/>
    <property type="molecule type" value="Genomic_DNA"/>
</dbReference>
<name>A0AAW9RUI5_9HYPH</name>
<dbReference type="Gene3D" id="1.20.1720.10">
    <property type="entry name" value="Multidrug resistance protein D"/>
    <property type="match status" value="1"/>
</dbReference>
<dbReference type="GO" id="GO:1990961">
    <property type="term" value="P:xenobiotic detoxification by transmembrane export across the plasma membrane"/>
    <property type="evidence" value="ECO:0007669"/>
    <property type="project" value="InterPro"/>
</dbReference>
<keyword evidence="6 8" id="KW-1133">Transmembrane helix</keyword>
<keyword evidence="7 8" id="KW-0472">Membrane</keyword>
<feature type="transmembrane region" description="Helical" evidence="8">
    <location>
        <begin position="306"/>
        <end position="325"/>
    </location>
</feature>
<comment type="similarity">
    <text evidence="2 8">Belongs to the major facilitator superfamily. Bcr/CmlA family.</text>
</comment>
<dbReference type="GO" id="GO:0042910">
    <property type="term" value="F:xenobiotic transmembrane transporter activity"/>
    <property type="evidence" value="ECO:0007669"/>
    <property type="project" value="InterPro"/>
</dbReference>
<feature type="transmembrane region" description="Helical" evidence="8">
    <location>
        <begin position="101"/>
        <end position="122"/>
    </location>
</feature>
<reference evidence="10 11" key="1">
    <citation type="submission" date="2024-02" db="EMBL/GenBank/DDBJ databases">
        <title>Genome analysis and characterization of Microbaculum marinisediminis sp. nov., isolated from marine sediment.</title>
        <authorList>
            <person name="Du Z.-J."/>
            <person name="Ye Y.-Q."/>
            <person name="Zhang Z.-R."/>
            <person name="Yuan S.-M."/>
            <person name="Zhang X.-Y."/>
        </authorList>
    </citation>
    <scope>NUCLEOTIDE SEQUENCE [LARGE SCALE GENOMIC DNA]</scope>
    <source>
        <strain evidence="10 11">SDUM1044001</strain>
    </source>
</reference>
<feature type="transmembrane region" description="Helical" evidence="8">
    <location>
        <begin position="279"/>
        <end position="300"/>
    </location>
</feature>
<feature type="transmembrane region" description="Helical" evidence="8">
    <location>
        <begin position="134"/>
        <end position="160"/>
    </location>
</feature>
<dbReference type="PROSITE" id="PS50850">
    <property type="entry name" value="MFS"/>
    <property type="match status" value="1"/>
</dbReference>
<feature type="transmembrane region" description="Helical" evidence="8">
    <location>
        <begin position="345"/>
        <end position="365"/>
    </location>
</feature>
<keyword evidence="3 8" id="KW-0813">Transport</keyword>
<dbReference type="RefSeq" id="WP_340330324.1">
    <property type="nucleotide sequence ID" value="NZ_JAZHOF010000005.1"/>
</dbReference>
<feature type="transmembrane region" description="Helical" evidence="8">
    <location>
        <begin position="76"/>
        <end position="95"/>
    </location>
</feature>
<feature type="transmembrane region" description="Helical" evidence="8">
    <location>
        <begin position="214"/>
        <end position="239"/>
    </location>
</feature>
<evidence type="ECO:0000313" key="10">
    <source>
        <dbReference type="EMBL" id="MEJ8572629.1"/>
    </source>
</evidence>
<evidence type="ECO:0000256" key="2">
    <source>
        <dbReference type="ARBA" id="ARBA00006236"/>
    </source>
</evidence>
<evidence type="ECO:0000256" key="6">
    <source>
        <dbReference type="ARBA" id="ARBA00022989"/>
    </source>
</evidence>
<organism evidence="10 11">
    <name type="scientific">Microbaculum marinum</name>
    <dbReference type="NCBI Taxonomy" id="1764581"/>
    <lineage>
        <taxon>Bacteria</taxon>
        <taxon>Pseudomonadati</taxon>
        <taxon>Pseudomonadota</taxon>
        <taxon>Alphaproteobacteria</taxon>
        <taxon>Hyphomicrobiales</taxon>
        <taxon>Tepidamorphaceae</taxon>
        <taxon>Microbaculum</taxon>
    </lineage>
</organism>
<evidence type="ECO:0000256" key="3">
    <source>
        <dbReference type="ARBA" id="ARBA00022448"/>
    </source>
</evidence>
<keyword evidence="8" id="KW-0997">Cell inner membrane</keyword>
<evidence type="ECO:0000256" key="4">
    <source>
        <dbReference type="ARBA" id="ARBA00022475"/>
    </source>
</evidence>
<protein>
    <recommendedName>
        <fullName evidence="8">Bcr/CflA family efflux transporter</fullName>
    </recommendedName>
</protein>
<accession>A0AAW9RUI5</accession>
<keyword evidence="5 8" id="KW-0812">Transmembrane</keyword>
<dbReference type="InterPro" id="IPR004812">
    <property type="entry name" value="Efflux_drug-R_Bcr/CmlA"/>
</dbReference>
<evidence type="ECO:0000313" key="11">
    <source>
        <dbReference type="Proteomes" id="UP001378188"/>
    </source>
</evidence>
<feature type="domain" description="Major facilitator superfamily (MFS) profile" evidence="9">
    <location>
        <begin position="7"/>
        <end position="398"/>
    </location>
</feature>
<comment type="caution">
    <text evidence="8">Lacks conserved residue(s) required for the propagation of feature annotation.</text>
</comment>
<feature type="transmembrane region" description="Helical" evidence="8">
    <location>
        <begin position="377"/>
        <end position="395"/>
    </location>
</feature>
<evidence type="ECO:0000256" key="5">
    <source>
        <dbReference type="ARBA" id="ARBA00022692"/>
    </source>
</evidence>
<gene>
    <name evidence="10" type="ORF">V3328_14155</name>
</gene>
<dbReference type="InterPro" id="IPR020846">
    <property type="entry name" value="MFS_dom"/>
</dbReference>
<dbReference type="PANTHER" id="PTHR23502:SF132">
    <property type="entry name" value="POLYAMINE TRANSPORTER 2-RELATED"/>
    <property type="match status" value="1"/>
</dbReference>
<dbReference type="Pfam" id="PF07690">
    <property type="entry name" value="MFS_1"/>
    <property type="match status" value="1"/>
</dbReference>
<dbReference type="SUPFAM" id="SSF103473">
    <property type="entry name" value="MFS general substrate transporter"/>
    <property type="match status" value="1"/>
</dbReference>
<dbReference type="GO" id="GO:0005886">
    <property type="term" value="C:plasma membrane"/>
    <property type="evidence" value="ECO:0007669"/>
    <property type="project" value="UniProtKB-SubCell"/>
</dbReference>
<comment type="subcellular location">
    <subcellularLocation>
        <location evidence="8">Cell inner membrane</location>
        <topology evidence="8">Multi-pass membrane protein</topology>
    </subcellularLocation>
    <subcellularLocation>
        <location evidence="1">Cell membrane</location>
        <topology evidence="1">Multi-pass membrane protein</topology>
    </subcellularLocation>
</comment>